<evidence type="ECO:0000313" key="2">
    <source>
        <dbReference type="EMBL" id="OGY98619.1"/>
    </source>
</evidence>
<dbReference type="EMBL" id="MHKX01000005">
    <property type="protein sequence ID" value="OGY98619.1"/>
    <property type="molecule type" value="Genomic_DNA"/>
</dbReference>
<protein>
    <recommendedName>
        <fullName evidence="4">Type II secretion system protein GspG C-terminal domain-containing protein</fullName>
    </recommendedName>
</protein>
<evidence type="ECO:0008006" key="4">
    <source>
        <dbReference type="Google" id="ProtNLM"/>
    </source>
</evidence>
<keyword evidence="1" id="KW-1133">Transmembrane helix</keyword>
<reference evidence="2 3" key="1">
    <citation type="journal article" date="2016" name="Nat. Commun.">
        <title>Thousands of microbial genomes shed light on interconnected biogeochemical processes in an aquifer system.</title>
        <authorList>
            <person name="Anantharaman K."/>
            <person name="Brown C.T."/>
            <person name="Hug L.A."/>
            <person name="Sharon I."/>
            <person name="Castelle C.J."/>
            <person name="Probst A.J."/>
            <person name="Thomas B.C."/>
            <person name="Singh A."/>
            <person name="Wilkins M.J."/>
            <person name="Karaoz U."/>
            <person name="Brodie E.L."/>
            <person name="Williams K.H."/>
            <person name="Hubbard S.S."/>
            <person name="Banfield J.F."/>
        </authorList>
    </citation>
    <scope>NUCLEOTIDE SEQUENCE [LARGE SCALE GENOMIC DNA]</scope>
</reference>
<gene>
    <name evidence="2" type="ORF">A2855_02095</name>
</gene>
<dbReference type="AlphaFoldDB" id="A0A1G2CCX1"/>
<dbReference type="STRING" id="1798647.A2855_02095"/>
<keyword evidence="1" id="KW-0472">Membrane</keyword>
<dbReference type="Proteomes" id="UP000179059">
    <property type="component" value="Unassembled WGS sequence"/>
</dbReference>
<sequence length="164" mass="18150">MKYFAWIAIGFVAIVVVAALFFVGSPAHQRQVRFDEERLRDLQSLQHQLAIYYGAKGNLPATLADMKGFEGFSVPLDPETRASYEYTVKNEMQFQLCAIFALASSEGGQDDLTRPLYPKAAYYGAPTSDSWKHSAGRACFDITLEKSLPSTNQTYPAVIVKPAA</sequence>
<keyword evidence="1" id="KW-0812">Transmembrane</keyword>
<accession>A0A1G2CCX1</accession>
<evidence type="ECO:0000313" key="3">
    <source>
        <dbReference type="Proteomes" id="UP000179059"/>
    </source>
</evidence>
<name>A0A1G2CCX1_9BACT</name>
<proteinExistence type="predicted"/>
<feature type="transmembrane region" description="Helical" evidence="1">
    <location>
        <begin position="6"/>
        <end position="24"/>
    </location>
</feature>
<comment type="caution">
    <text evidence="2">The sequence shown here is derived from an EMBL/GenBank/DDBJ whole genome shotgun (WGS) entry which is preliminary data.</text>
</comment>
<organism evidence="2 3">
    <name type="scientific">Candidatus Liptonbacteria bacterium RIFCSPHIGHO2_01_FULL_57_28</name>
    <dbReference type="NCBI Taxonomy" id="1798647"/>
    <lineage>
        <taxon>Bacteria</taxon>
        <taxon>Candidatus Liptoniibacteriota</taxon>
    </lineage>
</organism>
<evidence type="ECO:0000256" key="1">
    <source>
        <dbReference type="SAM" id="Phobius"/>
    </source>
</evidence>